<evidence type="ECO:0000259" key="13">
    <source>
        <dbReference type="PROSITE" id="PS51199"/>
    </source>
</evidence>
<evidence type="ECO:0000256" key="11">
    <source>
        <dbReference type="ARBA" id="ARBA00048954"/>
    </source>
</evidence>
<dbReference type="Pfam" id="PF00772">
    <property type="entry name" value="DnaB"/>
    <property type="match status" value="1"/>
</dbReference>
<keyword evidence="4" id="KW-0547">Nucleotide-binding</keyword>
<dbReference type="InterPro" id="IPR003593">
    <property type="entry name" value="AAA+_ATPase"/>
</dbReference>
<keyword evidence="9" id="KW-0413">Isomerase</keyword>
<dbReference type="CDD" id="cd00984">
    <property type="entry name" value="DnaB_C"/>
    <property type="match status" value="1"/>
</dbReference>
<gene>
    <name evidence="14" type="ORF">METZ01_LOCUS109689</name>
</gene>
<dbReference type="AlphaFoldDB" id="A0A381WWD0"/>
<dbReference type="GO" id="GO:0043139">
    <property type="term" value="F:5'-3' DNA helicase activity"/>
    <property type="evidence" value="ECO:0007669"/>
    <property type="project" value="UniProtKB-EC"/>
</dbReference>
<evidence type="ECO:0000256" key="2">
    <source>
        <dbReference type="ARBA" id="ARBA00022515"/>
    </source>
</evidence>
<dbReference type="Gene3D" id="3.40.50.300">
    <property type="entry name" value="P-loop containing nucleotide triphosphate hydrolases"/>
    <property type="match status" value="1"/>
</dbReference>
<dbReference type="GO" id="GO:0005524">
    <property type="term" value="F:ATP binding"/>
    <property type="evidence" value="ECO:0007669"/>
    <property type="project" value="UniProtKB-KW"/>
</dbReference>
<dbReference type="GO" id="GO:1990077">
    <property type="term" value="C:primosome complex"/>
    <property type="evidence" value="ECO:0007669"/>
    <property type="project" value="UniProtKB-KW"/>
</dbReference>
<name>A0A381WWD0_9ZZZZ</name>
<evidence type="ECO:0000256" key="9">
    <source>
        <dbReference type="ARBA" id="ARBA00023235"/>
    </source>
</evidence>
<feature type="region of interest" description="Disordered" evidence="12">
    <location>
        <begin position="1"/>
        <end position="30"/>
    </location>
</feature>
<dbReference type="PROSITE" id="PS51199">
    <property type="entry name" value="SF4_HELICASE"/>
    <property type="match status" value="1"/>
</dbReference>
<sequence>MSALEEDWHNLEEPSSLPVSSQREKTGARVPPHNIEAEASLLGAMLLSKDAIADALEVTSAEHFYKPSHAHVFDAICGLYASGEPSDPVTVADALDRAGLLEGIGGPGMLLDLQAVTPAITSASSFARIVQEHATLRGLIGAASEMAEIGYSRPEDVPKAVDEAENLVYQLARGRINESMGQMRDLLDQTIDAIEEKALGEGLTGVPTGFKQIDELTFGLQKGNLIIIGARPSVGKTSFGLNIATHIATVANQPALIFSLEMSRLELTQRILCAEAKVDSQKIGNRRMSEDDWGRIHKGFGNLDQAPIYIDDNPGISIMEIRAKARRLKSRIGNLGVIVVDYLQLMTGRSTAESRQVEISEISRGLKLLARDLDTPVIGISQLSRSLESRQDKRPMLSDLRESGSIEQDADLVMFIYRDEIYNPESSQMGIAEINLAKNRNGPVDRVRLAYMPNFTKFATLSRRDDESDSAIPKAGSINEPGNF</sequence>
<dbReference type="Gene3D" id="1.10.860.10">
    <property type="entry name" value="DNAb Helicase, Chain A"/>
    <property type="match status" value="1"/>
</dbReference>
<evidence type="ECO:0000256" key="7">
    <source>
        <dbReference type="ARBA" id="ARBA00022840"/>
    </source>
</evidence>
<reference evidence="14" key="1">
    <citation type="submission" date="2018-05" db="EMBL/GenBank/DDBJ databases">
        <authorList>
            <person name="Lanie J.A."/>
            <person name="Ng W.-L."/>
            <person name="Kazmierczak K.M."/>
            <person name="Andrzejewski T.M."/>
            <person name="Davidsen T.M."/>
            <person name="Wayne K.J."/>
            <person name="Tettelin H."/>
            <person name="Glass J.I."/>
            <person name="Rusch D."/>
            <person name="Podicherti R."/>
            <person name="Tsui H.-C.T."/>
            <person name="Winkler M.E."/>
        </authorList>
    </citation>
    <scope>NUCLEOTIDE SEQUENCE</scope>
</reference>
<keyword evidence="8" id="KW-0238">DNA-binding</keyword>
<keyword evidence="2" id="KW-0639">Primosome</keyword>
<dbReference type="InterPro" id="IPR027417">
    <property type="entry name" value="P-loop_NTPase"/>
</dbReference>
<keyword evidence="7" id="KW-0067">ATP-binding</keyword>
<feature type="region of interest" description="Disordered" evidence="12">
    <location>
        <begin position="462"/>
        <end position="484"/>
    </location>
</feature>
<dbReference type="PANTHER" id="PTHR30153:SF2">
    <property type="entry name" value="REPLICATIVE DNA HELICASE"/>
    <property type="match status" value="1"/>
</dbReference>
<evidence type="ECO:0000256" key="4">
    <source>
        <dbReference type="ARBA" id="ARBA00022741"/>
    </source>
</evidence>
<comment type="similarity">
    <text evidence="1">Belongs to the helicase family. DnaB subfamily.</text>
</comment>
<keyword evidence="3" id="KW-0235">DNA replication</keyword>
<dbReference type="GO" id="GO:0006269">
    <property type="term" value="P:DNA replication, synthesis of primer"/>
    <property type="evidence" value="ECO:0007669"/>
    <property type="project" value="UniProtKB-KW"/>
</dbReference>
<accession>A0A381WWD0</accession>
<dbReference type="Pfam" id="PF03796">
    <property type="entry name" value="DnaB_C"/>
    <property type="match status" value="1"/>
</dbReference>
<evidence type="ECO:0000256" key="3">
    <source>
        <dbReference type="ARBA" id="ARBA00022705"/>
    </source>
</evidence>
<dbReference type="EMBL" id="UINC01013108">
    <property type="protein sequence ID" value="SVA56835.1"/>
    <property type="molecule type" value="Genomic_DNA"/>
</dbReference>
<comment type="catalytic activity">
    <reaction evidence="11">
        <text>ATP + H2O = ADP + phosphate + H(+)</text>
        <dbReference type="Rhea" id="RHEA:13065"/>
        <dbReference type="ChEBI" id="CHEBI:15377"/>
        <dbReference type="ChEBI" id="CHEBI:15378"/>
        <dbReference type="ChEBI" id="CHEBI:30616"/>
        <dbReference type="ChEBI" id="CHEBI:43474"/>
        <dbReference type="ChEBI" id="CHEBI:456216"/>
        <dbReference type="EC" id="5.6.2.3"/>
    </reaction>
</comment>
<dbReference type="GO" id="GO:0005829">
    <property type="term" value="C:cytosol"/>
    <property type="evidence" value="ECO:0007669"/>
    <property type="project" value="TreeGrafter"/>
</dbReference>
<keyword evidence="6" id="KW-0347">Helicase</keyword>
<feature type="compositionally biased region" description="Basic and acidic residues" evidence="12">
    <location>
        <begin position="1"/>
        <end position="12"/>
    </location>
</feature>
<evidence type="ECO:0000313" key="14">
    <source>
        <dbReference type="EMBL" id="SVA56835.1"/>
    </source>
</evidence>
<evidence type="ECO:0000256" key="12">
    <source>
        <dbReference type="SAM" id="MobiDB-lite"/>
    </source>
</evidence>
<dbReference type="GO" id="GO:0016787">
    <property type="term" value="F:hydrolase activity"/>
    <property type="evidence" value="ECO:0007669"/>
    <property type="project" value="UniProtKB-KW"/>
</dbReference>
<dbReference type="NCBIfam" id="TIGR00665">
    <property type="entry name" value="DnaB"/>
    <property type="match status" value="1"/>
</dbReference>
<dbReference type="InterPro" id="IPR007692">
    <property type="entry name" value="DNA_helicase_DnaB"/>
</dbReference>
<dbReference type="FunFam" id="3.40.50.300:FF:000351">
    <property type="entry name" value="Replicative DNA helicase"/>
    <property type="match status" value="1"/>
</dbReference>
<dbReference type="GO" id="GO:0003677">
    <property type="term" value="F:DNA binding"/>
    <property type="evidence" value="ECO:0007669"/>
    <property type="project" value="UniProtKB-KW"/>
</dbReference>
<evidence type="ECO:0000256" key="5">
    <source>
        <dbReference type="ARBA" id="ARBA00022801"/>
    </source>
</evidence>
<feature type="domain" description="SF4 helicase" evidence="13">
    <location>
        <begin position="199"/>
        <end position="465"/>
    </location>
</feature>
<evidence type="ECO:0000256" key="10">
    <source>
        <dbReference type="ARBA" id="ARBA00044969"/>
    </source>
</evidence>
<dbReference type="InterPro" id="IPR007694">
    <property type="entry name" value="DNA_helicase_DnaB-like_C"/>
</dbReference>
<organism evidence="14">
    <name type="scientific">marine metagenome</name>
    <dbReference type="NCBI Taxonomy" id="408172"/>
    <lineage>
        <taxon>unclassified sequences</taxon>
        <taxon>metagenomes</taxon>
        <taxon>ecological metagenomes</taxon>
    </lineage>
</organism>
<evidence type="ECO:0000256" key="8">
    <source>
        <dbReference type="ARBA" id="ARBA00023125"/>
    </source>
</evidence>
<dbReference type="SUPFAM" id="SSF52540">
    <property type="entry name" value="P-loop containing nucleoside triphosphate hydrolases"/>
    <property type="match status" value="1"/>
</dbReference>
<proteinExistence type="inferred from homology"/>
<protein>
    <recommendedName>
        <fullName evidence="10">DNA 5'-3' helicase</fullName>
        <ecNumber evidence="10">5.6.2.3</ecNumber>
    </recommendedName>
</protein>
<evidence type="ECO:0000256" key="1">
    <source>
        <dbReference type="ARBA" id="ARBA00008428"/>
    </source>
</evidence>
<keyword evidence="5" id="KW-0378">Hydrolase</keyword>
<dbReference type="SUPFAM" id="SSF48024">
    <property type="entry name" value="N-terminal domain of DnaB helicase"/>
    <property type="match status" value="1"/>
</dbReference>
<dbReference type="EC" id="5.6.2.3" evidence="10"/>
<dbReference type="InterPro" id="IPR007693">
    <property type="entry name" value="DNA_helicase_DnaB-like_N"/>
</dbReference>
<evidence type="ECO:0000256" key="6">
    <source>
        <dbReference type="ARBA" id="ARBA00022806"/>
    </source>
</evidence>
<dbReference type="InterPro" id="IPR016136">
    <property type="entry name" value="DNA_helicase_N/primase_C"/>
</dbReference>
<dbReference type="PANTHER" id="PTHR30153">
    <property type="entry name" value="REPLICATIVE DNA HELICASE DNAB"/>
    <property type="match status" value="1"/>
</dbReference>
<dbReference type="InterPro" id="IPR036185">
    <property type="entry name" value="DNA_heli_DnaB-like_N_sf"/>
</dbReference>
<dbReference type="SMART" id="SM00382">
    <property type="entry name" value="AAA"/>
    <property type="match status" value="1"/>
</dbReference>
<dbReference type="FunFam" id="1.10.860.10:FF:000001">
    <property type="entry name" value="Replicative DNA helicase"/>
    <property type="match status" value="1"/>
</dbReference>